<name>X2IXA2_9VIRU</name>
<evidence type="ECO:0000256" key="1">
    <source>
        <dbReference type="SAM" id="MobiDB-lite"/>
    </source>
</evidence>
<feature type="compositionally biased region" description="Basic residues" evidence="1">
    <location>
        <begin position="112"/>
        <end position="131"/>
    </location>
</feature>
<evidence type="ECO:0000313" key="4">
    <source>
        <dbReference type="Proteomes" id="UP000164594"/>
    </source>
</evidence>
<sequence length="156" mass="17478">MPLNGCGVAIASSNRSSETRAHTSKTKQLVPVESLEQYKSLTRNTKHQSGCFTHGTSDVAYLADKLLKECQQNQQMMSLFQQVQNAPAWKSPRSKRGKKKAYFSDRENIAPGKKRQKKRQKPHQKRRKRTTKSSSSSEGSNSSESWDEASDASSSN</sequence>
<proteinExistence type="predicted"/>
<feature type="compositionally biased region" description="Low complexity" evidence="1">
    <location>
        <begin position="132"/>
        <end position="144"/>
    </location>
</feature>
<feature type="region of interest" description="Disordered" evidence="1">
    <location>
        <begin position="83"/>
        <end position="156"/>
    </location>
</feature>
<dbReference type="RefSeq" id="YP_010797221.1">
    <property type="nucleotide sequence ID" value="NC_076138.1"/>
</dbReference>
<feature type="compositionally biased region" description="Basic residues" evidence="1">
    <location>
        <begin position="92"/>
        <end position="101"/>
    </location>
</feature>
<dbReference type="InterPro" id="IPR008474">
    <property type="entry name" value="DUF755"/>
</dbReference>
<dbReference type="EMBL" id="KJ082064">
    <property type="protein sequence ID" value="AHN50433.1"/>
    <property type="molecule type" value="Genomic_DNA"/>
</dbReference>
<dbReference type="GeneID" id="80534933"/>
<protein>
    <submittedName>
        <fullName evidence="3">ORF3</fullName>
    </submittedName>
</protein>
<feature type="region of interest" description="Disordered" evidence="1">
    <location>
        <begin position="10"/>
        <end position="31"/>
    </location>
</feature>
<feature type="domain" description="DUF755" evidence="2">
    <location>
        <begin position="25"/>
        <end position="145"/>
    </location>
</feature>
<dbReference type="KEGG" id="vg:80534933"/>
<evidence type="ECO:0000259" key="2">
    <source>
        <dbReference type="Pfam" id="PF05501"/>
    </source>
</evidence>
<organism evidence="3 4">
    <name type="scientific">Torque teno virus</name>
    <dbReference type="NCBI Taxonomy" id="68887"/>
    <lineage>
        <taxon>Viruses</taxon>
        <taxon>Monodnaviria</taxon>
        <taxon>Shotokuvirae</taxon>
        <taxon>Commensaviricota</taxon>
        <taxon>Cardeaviricetes</taxon>
        <taxon>Sanitavirales</taxon>
        <taxon>Anelloviridae</taxon>
    </lineage>
</organism>
<keyword evidence="4" id="KW-1185">Reference proteome</keyword>
<evidence type="ECO:0000313" key="3">
    <source>
        <dbReference type="EMBL" id="AHN50433.1"/>
    </source>
</evidence>
<reference evidence="3 4" key="1">
    <citation type="submission" date="2014-01" db="EMBL/GenBank/DDBJ databases">
        <authorList>
            <person name="Tong Y."/>
            <person name="Mi Z."/>
            <person name="Pei G."/>
            <person name="Wang W."/>
            <person name="An X."/>
            <person name="Xu X."/>
            <person name="Huang Y."/>
            <person name="Zhang Z."/>
            <person name="Li S."/>
        </authorList>
    </citation>
    <scope>NUCLEOTIDE SEQUENCE [LARGE SCALE GENOMIC DNA]</scope>
    <source>
        <strain evidence="3">TTV-Hebei-1</strain>
    </source>
</reference>
<dbReference type="Proteomes" id="UP000164594">
    <property type="component" value="Segment"/>
</dbReference>
<dbReference type="Pfam" id="PF05501">
    <property type="entry name" value="DUF755"/>
    <property type="match status" value="1"/>
</dbReference>
<accession>X2IXA2</accession>